<dbReference type="RefSeq" id="WP_091075599.1">
    <property type="nucleotide sequence ID" value="NZ_FMHT01000003.1"/>
</dbReference>
<dbReference type="Pfam" id="PF08541">
    <property type="entry name" value="ACP_syn_III_C"/>
    <property type="match status" value="1"/>
</dbReference>
<dbReference type="InterPro" id="IPR004655">
    <property type="entry name" value="FabH"/>
</dbReference>
<dbReference type="GO" id="GO:0044550">
    <property type="term" value="P:secondary metabolite biosynthetic process"/>
    <property type="evidence" value="ECO:0007669"/>
    <property type="project" value="TreeGrafter"/>
</dbReference>
<comment type="pathway">
    <text evidence="1">Lipid metabolism.</text>
</comment>
<dbReference type="OrthoDB" id="9815506at2"/>
<dbReference type="InterPro" id="IPR013751">
    <property type="entry name" value="ACP_syn_III_N"/>
</dbReference>
<dbReference type="CDD" id="cd00830">
    <property type="entry name" value="KAS_III"/>
    <property type="match status" value="1"/>
</dbReference>
<evidence type="ECO:0000256" key="6">
    <source>
        <dbReference type="ARBA" id="ARBA00022832"/>
    </source>
</evidence>
<keyword evidence="7" id="KW-0443">Lipid metabolism</keyword>
<keyword evidence="13" id="KW-1185">Reference proteome</keyword>
<evidence type="ECO:0000259" key="10">
    <source>
        <dbReference type="Pfam" id="PF08541"/>
    </source>
</evidence>
<accession>A0A1C6RCD0</accession>
<feature type="domain" description="Beta-ketoacyl-[acyl-carrier-protein] synthase III N-terminal" evidence="11">
    <location>
        <begin position="116"/>
        <end position="192"/>
    </location>
</feature>
<evidence type="ECO:0000313" key="13">
    <source>
        <dbReference type="Proteomes" id="UP000199699"/>
    </source>
</evidence>
<dbReference type="Gene3D" id="3.40.47.10">
    <property type="match status" value="2"/>
</dbReference>
<evidence type="ECO:0000256" key="8">
    <source>
        <dbReference type="ARBA" id="ARBA00023160"/>
    </source>
</evidence>
<evidence type="ECO:0000256" key="3">
    <source>
        <dbReference type="ARBA" id="ARBA00022490"/>
    </source>
</evidence>
<evidence type="ECO:0000256" key="2">
    <source>
        <dbReference type="ARBA" id="ARBA00008642"/>
    </source>
</evidence>
<keyword evidence="5" id="KW-0808">Transferase</keyword>
<keyword evidence="9" id="KW-0012">Acyltransferase</keyword>
<proteinExistence type="inferred from homology"/>
<dbReference type="Pfam" id="PF08545">
    <property type="entry name" value="ACP_syn_III"/>
    <property type="match status" value="1"/>
</dbReference>
<dbReference type="AlphaFoldDB" id="A0A1C6RCD0"/>
<feature type="domain" description="Beta-ketoacyl-[acyl-carrier-protein] synthase III C-terminal" evidence="10">
    <location>
        <begin position="242"/>
        <end position="331"/>
    </location>
</feature>
<comment type="similarity">
    <text evidence="2">Belongs to the thiolase-like superfamily. FabH family.</text>
</comment>
<dbReference type="GO" id="GO:0006633">
    <property type="term" value="P:fatty acid biosynthetic process"/>
    <property type="evidence" value="ECO:0007669"/>
    <property type="project" value="UniProtKB-KW"/>
</dbReference>
<keyword evidence="3" id="KW-0963">Cytoplasm</keyword>
<dbReference type="NCBIfam" id="NF006829">
    <property type="entry name" value="PRK09352.1"/>
    <property type="match status" value="1"/>
</dbReference>
<keyword evidence="6" id="KW-0276">Fatty acid metabolism</keyword>
<evidence type="ECO:0000313" key="12">
    <source>
        <dbReference type="EMBL" id="SCL14756.1"/>
    </source>
</evidence>
<dbReference type="Proteomes" id="UP000199699">
    <property type="component" value="Unassembled WGS sequence"/>
</dbReference>
<evidence type="ECO:0000256" key="5">
    <source>
        <dbReference type="ARBA" id="ARBA00022679"/>
    </source>
</evidence>
<protein>
    <submittedName>
        <fullName evidence="12">3-oxoacyl-[acyl-carrier-protein] synthase-3</fullName>
    </submittedName>
</protein>
<evidence type="ECO:0000256" key="9">
    <source>
        <dbReference type="ARBA" id="ARBA00023315"/>
    </source>
</evidence>
<organism evidence="12 13">
    <name type="scientific">Micromonospora nigra</name>
    <dbReference type="NCBI Taxonomy" id="145857"/>
    <lineage>
        <taxon>Bacteria</taxon>
        <taxon>Bacillati</taxon>
        <taxon>Actinomycetota</taxon>
        <taxon>Actinomycetes</taxon>
        <taxon>Micromonosporales</taxon>
        <taxon>Micromonosporaceae</taxon>
        <taxon>Micromonospora</taxon>
    </lineage>
</organism>
<keyword evidence="4" id="KW-0444">Lipid biosynthesis</keyword>
<dbReference type="SUPFAM" id="SSF53901">
    <property type="entry name" value="Thiolase-like"/>
    <property type="match status" value="1"/>
</dbReference>
<dbReference type="GO" id="GO:0004315">
    <property type="term" value="F:3-oxoacyl-[acyl-carrier-protein] synthase activity"/>
    <property type="evidence" value="ECO:0007669"/>
    <property type="project" value="InterPro"/>
</dbReference>
<dbReference type="EMBL" id="FMHT01000003">
    <property type="protein sequence ID" value="SCL14756.1"/>
    <property type="molecule type" value="Genomic_DNA"/>
</dbReference>
<dbReference type="STRING" id="145857.GA0070616_0531"/>
<evidence type="ECO:0000256" key="1">
    <source>
        <dbReference type="ARBA" id="ARBA00005189"/>
    </source>
</evidence>
<dbReference type="PANTHER" id="PTHR34069">
    <property type="entry name" value="3-OXOACYL-[ACYL-CARRIER-PROTEIN] SYNTHASE 3"/>
    <property type="match status" value="1"/>
</dbReference>
<evidence type="ECO:0000256" key="4">
    <source>
        <dbReference type="ARBA" id="ARBA00022516"/>
    </source>
</evidence>
<dbReference type="PANTHER" id="PTHR34069:SF2">
    <property type="entry name" value="BETA-KETOACYL-[ACYL-CARRIER-PROTEIN] SYNTHASE III"/>
    <property type="match status" value="1"/>
</dbReference>
<gene>
    <name evidence="12" type="ORF">GA0070616_0531</name>
</gene>
<reference evidence="12 13" key="1">
    <citation type="submission" date="2016-06" db="EMBL/GenBank/DDBJ databases">
        <authorList>
            <person name="Kjaerup R.B."/>
            <person name="Dalgaard T.S."/>
            <person name="Juul-Madsen H.R."/>
        </authorList>
    </citation>
    <scope>NUCLEOTIDE SEQUENCE [LARGE SCALE GENOMIC DNA]</scope>
    <source>
        <strain evidence="12 13">DSM 43818</strain>
    </source>
</reference>
<name>A0A1C6RCD0_9ACTN</name>
<dbReference type="InterPro" id="IPR016039">
    <property type="entry name" value="Thiolase-like"/>
</dbReference>
<keyword evidence="8" id="KW-0275">Fatty acid biosynthesis</keyword>
<dbReference type="NCBIfam" id="TIGR00747">
    <property type="entry name" value="fabH"/>
    <property type="match status" value="1"/>
</dbReference>
<evidence type="ECO:0000256" key="7">
    <source>
        <dbReference type="ARBA" id="ARBA00023098"/>
    </source>
</evidence>
<dbReference type="InterPro" id="IPR013747">
    <property type="entry name" value="ACP_syn_III_C"/>
</dbReference>
<evidence type="ECO:0000259" key="11">
    <source>
        <dbReference type="Pfam" id="PF08545"/>
    </source>
</evidence>
<sequence>MGVPVDRAVPATIVGTGGYLPERVVTNQEVCAGIDSTDEWIVRRSGIRRRRFAGPDETLALMGHAAATKALAAGGVPVDRVDCVIATTMSHLRQAPAVAAQVADLLGPGANVAAAFDLNAGCAGFCYALGLARDMVAAGSAEHVLVVGAERMSDIVDPRDRGSAFLFGDGAGAVVVGPGAAPGISRVVWGSDSVQGSAISQPRPWSDLRDQPGTPWPYLHLEGPAVFRWATTRMHRVASEALDVAGVKATDLAAFVPHQANMRITDALVDSLALPESVMVARDVADLGNTAAASVPLAIDALVSRSPEVRGGLALLLGFGAGLLYAGQVVRLP</sequence>